<sequence>MTTRLQQKPKMEIRVALLEQRLADLVTHHESVPGRVTRLEGEFEHMATQLTALNEGQRELTATVSDIGTKVTRMLAALTVLGVVAQALGPTLFRMLFP</sequence>
<reference evidence="2 3" key="1">
    <citation type="submission" date="2016-10" db="EMBL/GenBank/DDBJ databases">
        <authorList>
            <person name="de Groot N.N."/>
        </authorList>
    </citation>
    <scope>NUCLEOTIDE SEQUENCE [LARGE SCALE GENOMIC DNA]</scope>
    <source>
        <strain evidence="2 3">LMG 2158</strain>
    </source>
</reference>
<dbReference type="RefSeq" id="WP_026007425.1">
    <property type="nucleotide sequence ID" value="NZ_LT629972.1"/>
</dbReference>
<keyword evidence="1" id="KW-1133">Transmembrane helix</keyword>
<evidence type="ECO:0008006" key="4">
    <source>
        <dbReference type="Google" id="ProtNLM"/>
    </source>
</evidence>
<feature type="transmembrane region" description="Helical" evidence="1">
    <location>
        <begin position="75"/>
        <end position="97"/>
    </location>
</feature>
<gene>
    <name evidence="2" type="ORF">SAMN05216581_1098</name>
</gene>
<name>A0A1H6MNY4_9PSED</name>
<dbReference type="AlphaFoldDB" id="A0A1H6MNY4"/>
<organism evidence="2 3">
    <name type="scientific">Pseudomonas asplenii</name>
    <dbReference type="NCBI Taxonomy" id="53407"/>
    <lineage>
        <taxon>Bacteria</taxon>
        <taxon>Pseudomonadati</taxon>
        <taxon>Pseudomonadota</taxon>
        <taxon>Gammaproteobacteria</taxon>
        <taxon>Pseudomonadales</taxon>
        <taxon>Pseudomonadaceae</taxon>
        <taxon>Pseudomonas</taxon>
    </lineage>
</organism>
<evidence type="ECO:0000313" key="2">
    <source>
        <dbReference type="EMBL" id="SEH99599.1"/>
    </source>
</evidence>
<keyword evidence="1" id="KW-0812">Transmembrane</keyword>
<accession>A0A1H6MNY4</accession>
<dbReference type="Gene3D" id="1.20.5.340">
    <property type="match status" value="1"/>
</dbReference>
<dbReference type="Proteomes" id="UP000182272">
    <property type="component" value="Chromosome I"/>
</dbReference>
<dbReference type="EMBL" id="LT629972">
    <property type="protein sequence ID" value="SEH99599.1"/>
    <property type="molecule type" value="Genomic_DNA"/>
</dbReference>
<protein>
    <recommendedName>
        <fullName evidence="4">Haemolysin XhlA</fullName>
    </recommendedName>
</protein>
<dbReference type="OrthoDB" id="6900196at2"/>
<keyword evidence="1" id="KW-0472">Membrane</keyword>
<evidence type="ECO:0000313" key="3">
    <source>
        <dbReference type="Proteomes" id="UP000182272"/>
    </source>
</evidence>
<proteinExistence type="predicted"/>
<evidence type="ECO:0000256" key="1">
    <source>
        <dbReference type="SAM" id="Phobius"/>
    </source>
</evidence>